<comment type="caution">
    <text evidence="1">The sequence shown here is derived from an EMBL/GenBank/DDBJ whole genome shotgun (WGS) entry which is preliminary data.</text>
</comment>
<organism evidence="1 2">
    <name type="scientific">Fulvivirga sediminis</name>
    <dbReference type="NCBI Taxonomy" id="2803949"/>
    <lineage>
        <taxon>Bacteria</taxon>
        <taxon>Pseudomonadati</taxon>
        <taxon>Bacteroidota</taxon>
        <taxon>Cytophagia</taxon>
        <taxon>Cytophagales</taxon>
        <taxon>Fulvivirgaceae</taxon>
        <taxon>Fulvivirga</taxon>
    </lineage>
</organism>
<gene>
    <name evidence="1" type="ORF">JL102_11465</name>
</gene>
<name>A0A937F832_9BACT</name>
<evidence type="ECO:0008006" key="3">
    <source>
        <dbReference type="Google" id="ProtNLM"/>
    </source>
</evidence>
<sequence>MEKVDGNYLRVNWVDGMKINKDRFIDTENALMQYSHNIGMSGLSPNSYGLLPASEGEDSVRLMFSLDGQSNVQVKLIKCRAITLGGCLISITPEISGFLERQGKSLSVNQSIDDDQTEYLIVLSVNPYKRIPIGDADPNEEPPRHPYAIPEYSLSIISKQQANLEEFGAYHLTIGKIVNLEGEQPYLAEDFIPPSVSIASHPDLVYTHAEIGTFFNALENYSMSVIHKVYQKKQNNDLARMVMSLCENTLQYVGGMITEYRLQDKYAPPVSTIAKLMSLARVIKNSIDIYAGTGKEELLNYLSDWCDVNQGAFENALTEMIELNYQHTDINSALNKVANFSKLMLALYKKLHELEYIGKKTDSNIFVKEEVIAKPEVKSRRSFLLD</sequence>
<reference evidence="1" key="1">
    <citation type="submission" date="2021-01" db="EMBL/GenBank/DDBJ databases">
        <title>Fulvivirga kasyanovii gen. nov., sp nov., a novel member of the phylum Bacteroidetes isolated from seawater in a mussel farm.</title>
        <authorList>
            <person name="Zhao L.-H."/>
            <person name="Wang Z.-J."/>
        </authorList>
    </citation>
    <scope>NUCLEOTIDE SEQUENCE</scope>
    <source>
        <strain evidence="1">2943</strain>
    </source>
</reference>
<evidence type="ECO:0000313" key="1">
    <source>
        <dbReference type="EMBL" id="MBL3656752.1"/>
    </source>
</evidence>
<evidence type="ECO:0000313" key="2">
    <source>
        <dbReference type="Proteomes" id="UP000659388"/>
    </source>
</evidence>
<keyword evidence="2" id="KW-1185">Reference proteome</keyword>
<dbReference type="AlphaFoldDB" id="A0A937F832"/>
<dbReference type="Proteomes" id="UP000659388">
    <property type="component" value="Unassembled WGS sequence"/>
</dbReference>
<protein>
    <recommendedName>
        <fullName evidence="3">Type VI secretion system baseplate subunit TssK</fullName>
    </recommendedName>
</protein>
<dbReference type="RefSeq" id="WP_202244533.1">
    <property type="nucleotide sequence ID" value="NZ_JAESIY010000005.1"/>
</dbReference>
<dbReference type="EMBL" id="JAESIY010000005">
    <property type="protein sequence ID" value="MBL3656752.1"/>
    <property type="molecule type" value="Genomic_DNA"/>
</dbReference>
<proteinExistence type="predicted"/>
<accession>A0A937F832</accession>